<evidence type="ECO:0000259" key="2">
    <source>
        <dbReference type="Pfam" id="PF14302"/>
    </source>
</evidence>
<evidence type="ECO:0000313" key="4">
    <source>
        <dbReference type="Proteomes" id="UP001209317"/>
    </source>
</evidence>
<dbReference type="Proteomes" id="UP001209317">
    <property type="component" value="Unassembled WGS sequence"/>
</dbReference>
<dbReference type="Pfam" id="PF14302">
    <property type="entry name" value="DUF4377"/>
    <property type="match status" value="1"/>
</dbReference>
<reference evidence="3" key="1">
    <citation type="submission" date="2022-10" db="EMBL/GenBank/DDBJ databases">
        <authorList>
            <person name="Kim H.S."/>
            <person name="Kim J.-S."/>
            <person name="Suh M.K."/>
            <person name="Eom M.K."/>
            <person name="Lee J.-S."/>
        </authorList>
    </citation>
    <scope>NUCLEOTIDE SEQUENCE</scope>
    <source>
        <strain evidence="3">LIP-5</strain>
    </source>
</reference>
<sequence length="116" mass="13047">MKQIIITLLVFMTLLSCQKEAVNQSYQASFEISPYIEYVGPRPPAAADAPKNIPAMRVTDLRTKETFTLTLGEIKGFTFEEGFKYILIVEVTILANPPMDGDINEYTLVKIVSKEK</sequence>
<dbReference type="EMBL" id="JAOTPL010000007">
    <property type="protein sequence ID" value="MCU7694231.1"/>
    <property type="molecule type" value="Genomic_DNA"/>
</dbReference>
<feature type="domain" description="DUF4377" evidence="2">
    <location>
        <begin position="64"/>
        <end position="114"/>
    </location>
</feature>
<dbReference type="InterPro" id="IPR025485">
    <property type="entry name" value="DUF4377"/>
</dbReference>
<accession>A0AAE3IPT7</accession>
<gene>
    <name evidence="3" type="ORF">OD355_06865</name>
</gene>
<evidence type="ECO:0000256" key="1">
    <source>
        <dbReference type="SAM" id="SignalP"/>
    </source>
</evidence>
<name>A0AAE3IPT7_9BACT</name>
<organism evidence="3 4">
    <name type="scientific">Haoranjiania flava</name>
    <dbReference type="NCBI Taxonomy" id="1856322"/>
    <lineage>
        <taxon>Bacteria</taxon>
        <taxon>Pseudomonadati</taxon>
        <taxon>Bacteroidota</taxon>
        <taxon>Chitinophagia</taxon>
        <taxon>Chitinophagales</taxon>
        <taxon>Chitinophagaceae</taxon>
        <taxon>Haoranjiania</taxon>
    </lineage>
</organism>
<comment type="caution">
    <text evidence="3">The sequence shown here is derived from an EMBL/GenBank/DDBJ whole genome shotgun (WGS) entry which is preliminary data.</text>
</comment>
<feature type="chain" id="PRO_5042171655" evidence="1">
    <location>
        <begin position="22"/>
        <end position="116"/>
    </location>
</feature>
<protein>
    <submittedName>
        <fullName evidence="3">DUF4377 domain-containing protein</fullName>
    </submittedName>
</protein>
<feature type="signal peptide" evidence="1">
    <location>
        <begin position="1"/>
        <end position="21"/>
    </location>
</feature>
<keyword evidence="1" id="KW-0732">Signal</keyword>
<dbReference type="RefSeq" id="WP_263037717.1">
    <property type="nucleotide sequence ID" value="NZ_JAOTPL010000007.1"/>
</dbReference>
<evidence type="ECO:0000313" key="3">
    <source>
        <dbReference type="EMBL" id="MCU7694231.1"/>
    </source>
</evidence>
<proteinExistence type="predicted"/>
<dbReference type="PROSITE" id="PS51257">
    <property type="entry name" value="PROKAR_LIPOPROTEIN"/>
    <property type="match status" value="1"/>
</dbReference>
<dbReference type="AlphaFoldDB" id="A0AAE3IPT7"/>
<keyword evidence="4" id="KW-1185">Reference proteome</keyword>